<evidence type="ECO:0008006" key="4">
    <source>
        <dbReference type="Google" id="ProtNLM"/>
    </source>
</evidence>
<feature type="region of interest" description="Disordered" evidence="1">
    <location>
        <begin position="775"/>
        <end position="798"/>
    </location>
</feature>
<dbReference type="Proteomes" id="UP000290288">
    <property type="component" value="Unassembled WGS sequence"/>
</dbReference>
<name>A0A4Q2D115_9AGAR</name>
<evidence type="ECO:0000313" key="2">
    <source>
        <dbReference type="EMBL" id="RXW12569.1"/>
    </source>
</evidence>
<dbReference type="EMBL" id="SDEE01001197">
    <property type="protein sequence ID" value="RXW12569.1"/>
    <property type="molecule type" value="Genomic_DNA"/>
</dbReference>
<dbReference type="AlphaFoldDB" id="A0A4Q2D115"/>
<evidence type="ECO:0000313" key="3">
    <source>
        <dbReference type="Proteomes" id="UP000290288"/>
    </source>
</evidence>
<dbReference type="PANTHER" id="PTHR33096">
    <property type="entry name" value="CXC2 DOMAIN-CONTAINING PROTEIN"/>
    <property type="match status" value="1"/>
</dbReference>
<dbReference type="STRING" id="2316362.A0A4Q2D115"/>
<reference evidence="2 3" key="1">
    <citation type="submission" date="2019-01" db="EMBL/GenBank/DDBJ databases">
        <title>Draft genome sequence of Psathyrella aberdarensis IHI B618.</title>
        <authorList>
            <person name="Buettner E."/>
            <person name="Kellner H."/>
        </authorList>
    </citation>
    <scope>NUCLEOTIDE SEQUENCE [LARGE SCALE GENOMIC DNA]</scope>
    <source>
        <strain evidence="2 3">IHI B618</strain>
    </source>
</reference>
<keyword evidence="3" id="KW-1185">Reference proteome</keyword>
<evidence type="ECO:0000256" key="1">
    <source>
        <dbReference type="SAM" id="MobiDB-lite"/>
    </source>
</evidence>
<proteinExistence type="predicted"/>
<dbReference type="Pfam" id="PF18758">
    <property type="entry name" value="KDZ"/>
    <property type="match status" value="1"/>
</dbReference>
<dbReference type="InterPro" id="IPR040521">
    <property type="entry name" value="KDZ"/>
</dbReference>
<organism evidence="2 3">
    <name type="scientific">Candolleomyces aberdarensis</name>
    <dbReference type="NCBI Taxonomy" id="2316362"/>
    <lineage>
        <taxon>Eukaryota</taxon>
        <taxon>Fungi</taxon>
        <taxon>Dikarya</taxon>
        <taxon>Basidiomycota</taxon>
        <taxon>Agaricomycotina</taxon>
        <taxon>Agaricomycetes</taxon>
        <taxon>Agaricomycetidae</taxon>
        <taxon>Agaricales</taxon>
        <taxon>Agaricineae</taxon>
        <taxon>Psathyrellaceae</taxon>
        <taxon>Candolleomyces</taxon>
    </lineage>
</organism>
<protein>
    <recommendedName>
        <fullName evidence="4">CxC1-like cysteine cluster associated with KDZ transposases domain-containing protein</fullName>
    </recommendedName>
</protein>
<gene>
    <name evidence="2" type="ORF">EST38_g13285</name>
</gene>
<dbReference type="PANTHER" id="PTHR33096:SF1">
    <property type="entry name" value="CXC1-LIKE CYSTEINE CLUSTER ASSOCIATED WITH KDZ TRANSPOSASES DOMAIN-CONTAINING PROTEIN"/>
    <property type="match status" value="1"/>
</dbReference>
<accession>A0A4Q2D115</accession>
<dbReference type="OrthoDB" id="3237105at2759"/>
<sequence>MMEFARELYLRSSPNRSAWSATLDSFLRGRGYHLASEDSIRRKFTKACRYYSLLLAETDVYVRKQIRLLSSCAGPIEGDSVGAEEDEWEEVDEELTSDYLAWSCQLCFGACAEHDDQAPADLVVCLDANFVQKRRSPSHNAGRDGPVTHPRSAFLTESEVDEARCLVEAARPVQAQAADTLNDAVEAGMKVSRTVLDACSDSFKAADEKRTKASTKHFADTGLMALLCRHDRVLWLANMTTPGERQFYAIALIIKLFRSIPPHFTVGVLYDIGCQLHRSCTKWGFIPEYIDRIIWGISIFHAYGHQWPCQLIYHPRKCAGFGLSDGEGCERFWSSIQGLVPSLRVSGYHQRIFALDLQINFLREQGLATLGHWLVRKWKACVEKKGPAIEQLNKSLQSLAQLSASWEDQVSVQTRPLVNATSNLAKKSIKAILDLTNYQKTLAREIDGLDRMISQGDTDGLDDMVELRADLVMKRQQAGAQIRKKKTELGVTDQQNLQRLVSNKYLQVRMQAKAVKDRIQAKLRERMFELERFNRIRSEASASDRRLYDHIQSQVHRHEPSVLNLVQKYNKFCDELDGFIRSRRAPRHAVSPQKLDRASIFSLDVDDPIWNDRGLVGEDIEVPDWLGDDEVREDIRAMLISQRCDEEECYLVREATFLQAWFQKEWALLQQAIAACDNPDLLYYFNLQSSHLLYIGGVWKEQLKDSPLVNKDLNWGPTAEDFDREMQVHKGVDLVNSDDDASSIGSFIEEFEDDLVEELEMLHLDTGFANGDGYMAAAGDEVPSSPEDAPKRKRGRTT</sequence>
<comment type="caution">
    <text evidence="2">The sequence shown here is derived from an EMBL/GenBank/DDBJ whole genome shotgun (WGS) entry which is preliminary data.</text>
</comment>